<evidence type="ECO:0000313" key="1">
    <source>
        <dbReference type="EMBL" id="MBS4198302.1"/>
    </source>
</evidence>
<dbReference type="AlphaFoldDB" id="A0A942YJ63"/>
<proteinExistence type="predicted"/>
<organism evidence="1 2">
    <name type="scientific">Lederbergia citrisecunda</name>
    <dbReference type="NCBI Taxonomy" id="2833583"/>
    <lineage>
        <taxon>Bacteria</taxon>
        <taxon>Bacillati</taxon>
        <taxon>Bacillota</taxon>
        <taxon>Bacilli</taxon>
        <taxon>Bacillales</taxon>
        <taxon>Bacillaceae</taxon>
        <taxon>Lederbergia</taxon>
    </lineage>
</organism>
<keyword evidence="2" id="KW-1185">Reference proteome</keyword>
<sequence>MTAEELVKKLYQTIIKENLVSYQELFNNNEMKDVTDSYWKEALKFFEELTEDNKKILFKIIEQVQVDAISTILGIIDGVVTIPGEQVEIEMKITGDKEPINGDLQDLFLAYDEENR</sequence>
<evidence type="ECO:0000313" key="2">
    <source>
        <dbReference type="Proteomes" id="UP000682713"/>
    </source>
</evidence>
<gene>
    <name evidence="1" type="ORF">KHA93_01335</name>
</gene>
<name>A0A942YJ63_9BACI</name>
<comment type="caution">
    <text evidence="1">The sequence shown here is derived from an EMBL/GenBank/DDBJ whole genome shotgun (WGS) entry which is preliminary data.</text>
</comment>
<protein>
    <submittedName>
        <fullName evidence="1">Transposase</fullName>
    </submittedName>
</protein>
<dbReference type="RefSeq" id="WP_213109075.1">
    <property type="nucleotide sequence ID" value="NZ_JAGYPJ010000001.1"/>
</dbReference>
<reference evidence="1 2" key="1">
    <citation type="submission" date="2021-05" db="EMBL/GenBank/DDBJ databases">
        <title>Novel Bacillus species.</title>
        <authorList>
            <person name="Liu G."/>
        </authorList>
    </citation>
    <scope>NUCLEOTIDE SEQUENCE [LARGE SCALE GENOMIC DNA]</scope>
    <source>
        <strain evidence="1 2">FJAT-49732</strain>
    </source>
</reference>
<dbReference type="Proteomes" id="UP000682713">
    <property type="component" value="Unassembled WGS sequence"/>
</dbReference>
<accession>A0A942YJ63</accession>
<dbReference type="EMBL" id="JAGYPJ010000001">
    <property type="protein sequence ID" value="MBS4198302.1"/>
    <property type="molecule type" value="Genomic_DNA"/>
</dbReference>